<evidence type="ECO:0000313" key="2">
    <source>
        <dbReference type="EMBL" id="OHA58752.1"/>
    </source>
</evidence>
<dbReference type="AlphaFoldDB" id="A0A1G2QFG7"/>
<name>A0A1G2QFG7_9BACT</name>
<proteinExistence type="predicted"/>
<keyword evidence="1" id="KW-1133">Transmembrane helix</keyword>
<sequence>MKKQPPTYAKASARQRKEKPMGIVEILDRIFFFLMVHTGPWGIIALVVAVAAIFVLPWKEITKELKLWRNSFRRATVRRERLSIILKGDQR</sequence>
<gene>
    <name evidence="2" type="ORF">A2370_02185</name>
</gene>
<dbReference type="EMBL" id="MHTH01000007">
    <property type="protein sequence ID" value="OHA58752.1"/>
    <property type="molecule type" value="Genomic_DNA"/>
</dbReference>
<accession>A0A1G2QFG7</accession>
<organism evidence="2 3">
    <name type="scientific">Candidatus Vogelbacteria bacterium RIFOXYB1_FULL_42_16</name>
    <dbReference type="NCBI Taxonomy" id="1802436"/>
    <lineage>
        <taxon>Bacteria</taxon>
        <taxon>Candidatus Vogeliibacteriota</taxon>
    </lineage>
</organism>
<evidence type="ECO:0000256" key="1">
    <source>
        <dbReference type="SAM" id="Phobius"/>
    </source>
</evidence>
<evidence type="ECO:0000313" key="3">
    <source>
        <dbReference type="Proteomes" id="UP000176222"/>
    </source>
</evidence>
<feature type="transmembrane region" description="Helical" evidence="1">
    <location>
        <begin position="30"/>
        <end position="56"/>
    </location>
</feature>
<keyword evidence="1" id="KW-0812">Transmembrane</keyword>
<keyword evidence="1" id="KW-0472">Membrane</keyword>
<dbReference type="STRING" id="1802436.A2370_02185"/>
<dbReference type="Proteomes" id="UP000176222">
    <property type="component" value="Unassembled WGS sequence"/>
</dbReference>
<reference evidence="2 3" key="1">
    <citation type="journal article" date="2016" name="Nat. Commun.">
        <title>Thousands of microbial genomes shed light on interconnected biogeochemical processes in an aquifer system.</title>
        <authorList>
            <person name="Anantharaman K."/>
            <person name="Brown C.T."/>
            <person name="Hug L.A."/>
            <person name="Sharon I."/>
            <person name="Castelle C.J."/>
            <person name="Probst A.J."/>
            <person name="Thomas B.C."/>
            <person name="Singh A."/>
            <person name="Wilkins M.J."/>
            <person name="Karaoz U."/>
            <person name="Brodie E.L."/>
            <person name="Williams K.H."/>
            <person name="Hubbard S.S."/>
            <person name="Banfield J.F."/>
        </authorList>
    </citation>
    <scope>NUCLEOTIDE SEQUENCE [LARGE SCALE GENOMIC DNA]</scope>
</reference>
<comment type="caution">
    <text evidence="2">The sequence shown here is derived from an EMBL/GenBank/DDBJ whole genome shotgun (WGS) entry which is preliminary data.</text>
</comment>
<protein>
    <submittedName>
        <fullName evidence="2">Uncharacterized protein</fullName>
    </submittedName>
</protein>